<dbReference type="Pfam" id="PF14345">
    <property type="entry name" value="GDYXXLXY"/>
    <property type="match status" value="1"/>
</dbReference>
<name>A0ABX6QNZ8_9HYPH</name>
<keyword evidence="1" id="KW-0472">Membrane</keyword>
<organism evidence="2 3">
    <name type="scientific">Peteryoungia desertarenae</name>
    <dbReference type="NCBI Taxonomy" id="1813451"/>
    <lineage>
        <taxon>Bacteria</taxon>
        <taxon>Pseudomonadati</taxon>
        <taxon>Pseudomonadota</taxon>
        <taxon>Alphaproteobacteria</taxon>
        <taxon>Hyphomicrobiales</taxon>
        <taxon>Rhizobiaceae</taxon>
        <taxon>Peteryoungia</taxon>
    </lineage>
</organism>
<protein>
    <submittedName>
        <fullName evidence="2">GDYXXLXY domain-containing protein</fullName>
    </submittedName>
</protein>
<gene>
    <name evidence="2" type="ORF">FE840_012595</name>
</gene>
<dbReference type="InterPro" id="IPR025833">
    <property type="entry name" value="GDYXXLXY"/>
</dbReference>
<reference evidence="2 3" key="1">
    <citation type="submission" date="2020-06" db="EMBL/GenBank/DDBJ databases">
        <title>Genome sequence of Rhizobium sp strain ADMK78.</title>
        <authorList>
            <person name="Rahi P."/>
        </authorList>
    </citation>
    <scope>NUCLEOTIDE SEQUENCE [LARGE SCALE GENOMIC DNA]</scope>
    <source>
        <strain evidence="2 3">ADMK78</strain>
    </source>
</reference>
<evidence type="ECO:0000313" key="3">
    <source>
        <dbReference type="Proteomes" id="UP000308530"/>
    </source>
</evidence>
<keyword evidence="3" id="KW-1185">Reference proteome</keyword>
<sequence>MIPNRIFALAVAGMVILQTALLGFMIESRASILRSGTEVLLKTRPIDPRDLFRGDYVILNYDISDVPIALIAGARPEEGSSQRLHVRLVPGPDGYWNISEASFETLARASQSVVMTTKPITVYDWLWQGNGNLRVDYGIERFYVPEGEGLVLEEARNEGRLSVAVRVSESGQAQIRALFLDEQELYEEPLY</sequence>
<feature type="transmembrane region" description="Helical" evidence="1">
    <location>
        <begin position="6"/>
        <end position="26"/>
    </location>
</feature>
<dbReference type="Proteomes" id="UP000308530">
    <property type="component" value="Chromosome"/>
</dbReference>
<dbReference type="EMBL" id="CP058350">
    <property type="protein sequence ID" value="QLF70309.1"/>
    <property type="molecule type" value="Genomic_DNA"/>
</dbReference>
<accession>A0ABX6QNZ8</accession>
<keyword evidence="1" id="KW-0812">Transmembrane</keyword>
<dbReference type="RefSeq" id="WP_138288932.1">
    <property type="nucleotide sequence ID" value="NZ_CP058350.1"/>
</dbReference>
<evidence type="ECO:0000256" key="1">
    <source>
        <dbReference type="SAM" id="Phobius"/>
    </source>
</evidence>
<evidence type="ECO:0000313" key="2">
    <source>
        <dbReference type="EMBL" id="QLF70309.1"/>
    </source>
</evidence>
<proteinExistence type="predicted"/>
<keyword evidence="1" id="KW-1133">Transmembrane helix</keyword>